<dbReference type="InterPro" id="IPR040708">
    <property type="entry name" value="DUF5636"/>
</dbReference>
<dbReference type="Proteomes" id="UP000054693">
    <property type="component" value="Unassembled WGS sequence"/>
</dbReference>
<dbReference type="Pfam" id="PF18686">
    <property type="entry name" value="DUF5636"/>
    <property type="match status" value="1"/>
</dbReference>
<evidence type="ECO:0000313" key="2">
    <source>
        <dbReference type="EMBL" id="KTD73142.1"/>
    </source>
</evidence>
<dbReference type="GO" id="GO:0004386">
    <property type="term" value="F:helicase activity"/>
    <property type="evidence" value="ECO:0007669"/>
    <property type="project" value="UniProtKB-KW"/>
</dbReference>
<keyword evidence="2" id="KW-0347">Helicase</keyword>
<gene>
    <name evidence="2" type="ORF">Ltuc_0989</name>
</gene>
<evidence type="ECO:0000313" key="3">
    <source>
        <dbReference type="Proteomes" id="UP000054693"/>
    </source>
</evidence>
<dbReference type="OrthoDB" id="5648714at2"/>
<comment type="caution">
    <text evidence="2">The sequence shown here is derived from an EMBL/GenBank/DDBJ whole genome shotgun (WGS) entry which is preliminary data.</text>
</comment>
<sequence>MTVELIQIGKKDTNNYEQCLQDFGYTNLDKNVKEDVIAIWKFFCNEELVLRGLKNFVIAYFLFNQEEKRSLRQFFNDWGNKNHFNTPTSSEISKEFKTSPDFQYPKHTPILHGELTADLFNNVLLKNGYLAADAGAGPAHGKWAHTIQLFLLEEARKEGILQLHAQTVCQFVQTISQIKGMFESLTLWNILFDSFDEHIFTSPNNITQILTSSRDSSEAARFLAGKFNAFEEKFNRFANDEKCYEGYAKKKYLSRLNEASYIFYKDKCALLWFVSKNKEETSNTAELGSVCASPLGF</sequence>
<reference evidence="2 3" key="1">
    <citation type="submission" date="2015-11" db="EMBL/GenBank/DDBJ databases">
        <title>Genomic analysis of 38 Legionella species identifies large and diverse effector repertoires.</title>
        <authorList>
            <person name="Burstein D."/>
            <person name="Amaro F."/>
            <person name="Zusman T."/>
            <person name="Lifshitz Z."/>
            <person name="Cohen O."/>
            <person name="Gilbert J.A."/>
            <person name="Pupko T."/>
            <person name="Shuman H.A."/>
            <person name="Segal G."/>
        </authorList>
    </citation>
    <scope>NUCLEOTIDE SEQUENCE [LARGE SCALE GENOMIC DNA]</scope>
    <source>
        <strain evidence="2 3">ATCC 49180</strain>
    </source>
</reference>
<proteinExistence type="predicted"/>
<dbReference type="RefSeq" id="WP_058520208.1">
    <property type="nucleotide sequence ID" value="NZ_CAAAIP010000001.1"/>
</dbReference>
<evidence type="ECO:0000259" key="1">
    <source>
        <dbReference type="Pfam" id="PF18686"/>
    </source>
</evidence>
<dbReference type="EMBL" id="LNZA01000001">
    <property type="protein sequence ID" value="KTD73142.1"/>
    <property type="molecule type" value="Genomic_DNA"/>
</dbReference>
<organism evidence="2 3">
    <name type="scientific">Legionella tucsonensis</name>
    <dbReference type="NCBI Taxonomy" id="40335"/>
    <lineage>
        <taxon>Bacteria</taxon>
        <taxon>Pseudomonadati</taxon>
        <taxon>Pseudomonadota</taxon>
        <taxon>Gammaproteobacteria</taxon>
        <taxon>Legionellales</taxon>
        <taxon>Legionellaceae</taxon>
        <taxon>Legionella</taxon>
    </lineage>
</organism>
<dbReference type="AlphaFoldDB" id="A0A0W0ZVX6"/>
<keyword evidence="2" id="KW-0067">ATP-binding</keyword>
<keyword evidence="2" id="KW-0378">Hydrolase</keyword>
<keyword evidence="3" id="KW-1185">Reference proteome</keyword>
<keyword evidence="2" id="KW-0547">Nucleotide-binding</keyword>
<protein>
    <submittedName>
        <fullName evidence="2">Helicase</fullName>
    </submittedName>
</protein>
<feature type="domain" description="DUF5636" evidence="1">
    <location>
        <begin position="29"/>
        <end position="222"/>
    </location>
</feature>
<accession>A0A0W0ZVX6</accession>
<name>A0A0W0ZVX6_9GAMM</name>
<dbReference type="PATRIC" id="fig|40335.7.peg.1043"/>